<organism evidence="2">
    <name type="scientific">Cacopsylla melanoneura</name>
    <dbReference type="NCBI Taxonomy" id="428564"/>
    <lineage>
        <taxon>Eukaryota</taxon>
        <taxon>Metazoa</taxon>
        <taxon>Ecdysozoa</taxon>
        <taxon>Arthropoda</taxon>
        <taxon>Hexapoda</taxon>
        <taxon>Insecta</taxon>
        <taxon>Pterygota</taxon>
        <taxon>Neoptera</taxon>
        <taxon>Paraneoptera</taxon>
        <taxon>Hemiptera</taxon>
        <taxon>Sternorrhyncha</taxon>
        <taxon>Psylloidea</taxon>
        <taxon>Psyllidae</taxon>
        <taxon>Psyllinae</taxon>
        <taxon>Cacopsylla</taxon>
    </lineage>
</organism>
<name>A0A8D9ENP0_9HEMI</name>
<reference evidence="2" key="1">
    <citation type="submission" date="2021-05" db="EMBL/GenBank/DDBJ databases">
        <authorList>
            <person name="Alioto T."/>
            <person name="Alioto T."/>
            <person name="Gomez Garrido J."/>
        </authorList>
    </citation>
    <scope>NUCLEOTIDE SEQUENCE</scope>
</reference>
<feature type="transmembrane region" description="Helical" evidence="1">
    <location>
        <begin position="12"/>
        <end position="35"/>
    </location>
</feature>
<dbReference type="AlphaFoldDB" id="A0A8D9ENP0"/>
<accession>A0A8D9ENP0</accession>
<dbReference type="EMBL" id="HBUF01549541">
    <property type="protein sequence ID" value="CAG6758430.1"/>
    <property type="molecule type" value="Transcribed_RNA"/>
</dbReference>
<keyword evidence="1" id="KW-1133">Transmembrane helix</keyword>
<evidence type="ECO:0000256" key="1">
    <source>
        <dbReference type="SAM" id="Phobius"/>
    </source>
</evidence>
<dbReference type="EMBL" id="HBUF01549538">
    <property type="protein sequence ID" value="CAG6758419.1"/>
    <property type="molecule type" value="Transcribed_RNA"/>
</dbReference>
<dbReference type="EMBL" id="HBUF01549536">
    <property type="protein sequence ID" value="CAG6758411.1"/>
    <property type="molecule type" value="Transcribed_RNA"/>
</dbReference>
<dbReference type="EMBL" id="HBUF01549537">
    <property type="protein sequence ID" value="CAG6758415.1"/>
    <property type="molecule type" value="Transcribed_RNA"/>
</dbReference>
<sequence length="114" mass="13024">MSVGLMFVDVSVFFCCVVVFCIVVPVMSVGLMFVFTCTDFWTASPSSDPRRGPNRYPTDREFVFTRTVQPERIWTEQSRSVNLSVRVNGPNVWALKRYQTSLLLHSKSDALHNN</sequence>
<keyword evidence="1" id="KW-0812">Transmembrane</keyword>
<dbReference type="EMBL" id="HBUF01549533">
    <property type="protein sequence ID" value="CAG6758400.1"/>
    <property type="molecule type" value="Transcribed_RNA"/>
</dbReference>
<keyword evidence="1" id="KW-0472">Membrane</keyword>
<proteinExistence type="predicted"/>
<dbReference type="EMBL" id="HBUF01549535">
    <property type="protein sequence ID" value="CAG6758407.1"/>
    <property type="molecule type" value="Transcribed_RNA"/>
</dbReference>
<evidence type="ECO:0000313" key="2">
    <source>
        <dbReference type="EMBL" id="CAG6758415.1"/>
    </source>
</evidence>
<dbReference type="EMBL" id="HBUF01549540">
    <property type="protein sequence ID" value="CAG6758426.1"/>
    <property type="molecule type" value="Transcribed_RNA"/>
</dbReference>
<protein>
    <submittedName>
        <fullName evidence="2">Uncharacterized protein</fullName>
    </submittedName>
</protein>